<dbReference type="FunFam" id="1.20.272.10:FF:000001">
    <property type="entry name" value="Putative AAA family ATPase"/>
    <property type="match status" value="1"/>
</dbReference>
<dbReference type="STRING" id="747676.F4RSS8"/>
<dbReference type="GO" id="GO:0008047">
    <property type="term" value="F:enzyme activator activity"/>
    <property type="evidence" value="ECO:0007669"/>
    <property type="project" value="EnsemblFungi"/>
</dbReference>
<dbReference type="GO" id="GO:0051880">
    <property type="term" value="F:G-quadruplex DNA binding"/>
    <property type="evidence" value="ECO:0007669"/>
    <property type="project" value="EnsemblFungi"/>
</dbReference>
<dbReference type="eggNOG" id="KOG2028">
    <property type="taxonomic scope" value="Eukaryota"/>
</dbReference>
<dbReference type="InterPro" id="IPR027417">
    <property type="entry name" value="P-loop_NTPase"/>
</dbReference>
<dbReference type="Gene3D" id="1.10.8.60">
    <property type="match status" value="1"/>
</dbReference>
<dbReference type="VEuPathDB" id="FungiDB:MELLADRAFT_37476"/>
<dbReference type="Gene3D" id="1.20.272.10">
    <property type="match status" value="1"/>
</dbReference>
<evidence type="ECO:0000259" key="4">
    <source>
        <dbReference type="SMART" id="SM00382"/>
    </source>
</evidence>
<gene>
    <name evidence="5" type="ORF">MELLADRAFT_37476</name>
</gene>
<dbReference type="GO" id="GO:0000731">
    <property type="term" value="P:DNA synthesis involved in DNA repair"/>
    <property type="evidence" value="ECO:0007669"/>
    <property type="project" value="TreeGrafter"/>
</dbReference>
<dbReference type="Pfam" id="PF16193">
    <property type="entry name" value="AAA_assoc_2"/>
    <property type="match status" value="1"/>
</dbReference>
<dbReference type="GO" id="GO:0017116">
    <property type="term" value="F:single-stranded DNA helicase activity"/>
    <property type="evidence" value="ECO:0007669"/>
    <property type="project" value="EnsemblFungi"/>
</dbReference>
<sequence>PLAERVRPTTLDQCIASPDLIGGGAGSKPGLIPTLLQTGSSITLWGPPGSGKTTIARCLAAGSNHTFCELSGTDFGAAEWRKSINDHTSRINPWKRSSSSSSAIPLRRLIVFIDDAQRLNKTQQDLLLPHIDSGEVMMILSSTENPSFKFTNRLMSRTRLIELKPHSHANTLSILKRASELESFKFEEEEEILSRISRAADGDARVALNHLDILIHFSKSSETSIKFDELSDILGKRYVFYDNDGDCHYDMISALHKSVRGSDPNAALYWLARMLEGGEDPLYVARRLVRMASEDIGAGNPDALTQAVSAFQATQLIGMPEADTILAQVVVMLAESPKSVRSYKAYKRAKTLVANSPAHPVPIHLRNAPTKMMEQLGYGADYKYEPGYAHPIAQEFWPVGIDSNQRQLLAESGSSTGEASSGKSVDLKLLKEWEDVKNDGVPWQGRSGLKLGE</sequence>
<dbReference type="GO" id="GO:0051276">
    <property type="term" value="P:chromosome organization"/>
    <property type="evidence" value="ECO:0007669"/>
    <property type="project" value="EnsemblFungi"/>
</dbReference>
<dbReference type="SMART" id="SM00382">
    <property type="entry name" value="AAA"/>
    <property type="match status" value="1"/>
</dbReference>
<dbReference type="OrthoDB" id="2503230at2759"/>
<reference evidence="6" key="1">
    <citation type="journal article" date="2011" name="Proc. Natl. Acad. Sci. U.S.A.">
        <title>Obligate biotrophy features unraveled by the genomic analysis of rust fungi.</title>
        <authorList>
            <person name="Duplessis S."/>
            <person name="Cuomo C.A."/>
            <person name="Lin Y.-C."/>
            <person name="Aerts A."/>
            <person name="Tisserant E."/>
            <person name="Veneault-Fourrey C."/>
            <person name="Joly D.L."/>
            <person name="Hacquard S."/>
            <person name="Amselem J."/>
            <person name="Cantarel B.L."/>
            <person name="Chiu R."/>
            <person name="Coutinho P.M."/>
            <person name="Feau N."/>
            <person name="Field M."/>
            <person name="Frey P."/>
            <person name="Gelhaye E."/>
            <person name="Goldberg J."/>
            <person name="Grabherr M.G."/>
            <person name="Kodira C.D."/>
            <person name="Kohler A."/>
            <person name="Kuees U."/>
            <person name="Lindquist E.A."/>
            <person name="Lucas S.M."/>
            <person name="Mago R."/>
            <person name="Mauceli E."/>
            <person name="Morin E."/>
            <person name="Murat C."/>
            <person name="Pangilinan J.L."/>
            <person name="Park R."/>
            <person name="Pearson M."/>
            <person name="Quesneville H."/>
            <person name="Rouhier N."/>
            <person name="Sakthikumar S."/>
            <person name="Salamov A.A."/>
            <person name="Schmutz J."/>
            <person name="Selles B."/>
            <person name="Shapiro H."/>
            <person name="Tanguay P."/>
            <person name="Tuskan G.A."/>
            <person name="Henrissat B."/>
            <person name="Van de Peer Y."/>
            <person name="Rouze P."/>
            <person name="Ellis J.G."/>
            <person name="Dodds P.N."/>
            <person name="Schein J.E."/>
            <person name="Zhong S."/>
            <person name="Hamelin R.C."/>
            <person name="Grigoriev I.V."/>
            <person name="Szabo L.J."/>
            <person name="Martin F."/>
        </authorList>
    </citation>
    <scope>NUCLEOTIDE SEQUENCE [LARGE SCALE GENOMIC DNA]</scope>
    <source>
        <strain evidence="6">98AG31 / pathotype 3-4-7</strain>
    </source>
</reference>
<evidence type="ECO:0000256" key="1">
    <source>
        <dbReference type="ARBA" id="ARBA00008959"/>
    </source>
</evidence>
<protein>
    <recommendedName>
        <fullName evidence="4">AAA+ ATPase domain-containing protein</fullName>
    </recommendedName>
</protein>
<dbReference type="SUPFAM" id="SSF48019">
    <property type="entry name" value="post-AAA+ oligomerization domain-like"/>
    <property type="match status" value="1"/>
</dbReference>
<dbReference type="Pfam" id="PF00004">
    <property type="entry name" value="AAA"/>
    <property type="match status" value="1"/>
</dbReference>
<feature type="domain" description="AAA+ ATPase" evidence="4">
    <location>
        <begin position="38"/>
        <end position="166"/>
    </location>
</feature>
<dbReference type="FunCoup" id="F4RSS8">
    <property type="interactions" value="593"/>
</dbReference>
<evidence type="ECO:0000256" key="3">
    <source>
        <dbReference type="ARBA" id="ARBA00022840"/>
    </source>
</evidence>
<dbReference type="SUPFAM" id="SSF52540">
    <property type="entry name" value="P-loop containing nucleoside triphosphate hydrolases"/>
    <property type="match status" value="1"/>
</dbReference>
<dbReference type="Gene3D" id="1.10.3710.10">
    <property type="entry name" value="DNA polymerase III clamp loader subunits, C-terminal domain"/>
    <property type="match status" value="1"/>
</dbReference>
<proteinExistence type="inferred from homology"/>
<dbReference type="InterPro" id="IPR003593">
    <property type="entry name" value="AAA+_ATPase"/>
</dbReference>
<dbReference type="InterPro" id="IPR003959">
    <property type="entry name" value="ATPase_AAA_core"/>
</dbReference>
<dbReference type="EMBL" id="GL883118">
    <property type="protein sequence ID" value="EGG04555.1"/>
    <property type="molecule type" value="Genomic_DNA"/>
</dbReference>
<dbReference type="InterPro" id="IPR008921">
    <property type="entry name" value="DNA_pol3_clamp-load_cplx_C"/>
</dbReference>
<dbReference type="Proteomes" id="UP000001072">
    <property type="component" value="Unassembled WGS sequence"/>
</dbReference>
<dbReference type="GO" id="GO:0005634">
    <property type="term" value="C:nucleus"/>
    <property type="evidence" value="ECO:0007669"/>
    <property type="project" value="TreeGrafter"/>
</dbReference>
<dbReference type="KEGG" id="mlr:MELLADRAFT_37476"/>
<dbReference type="InterPro" id="IPR032423">
    <property type="entry name" value="AAA_assoc_2"/>
</dbReference>
<dbReference type="HOGENOM" id="CLU_017985_0_3_1"/>
<dbReference type="InParanoid" id="F4RSS8"/>
<keyword evidence="3" id="KW-0067">ATP-binding</keyword>
<keyword evidence="6" id="KW-1185">Reference proteome</keyword>
<name>F4RSS8_MELLP</name>
<evidence type="ECO:0000256" key="2">
    <source>
        <dbReference type="ARBA" id="ARBA00022741"/>
    </source>
</evidence>
<dbReference type="CDD" id="cd00009">
    <property type="entry name" value="AAA"/>
    <property type="match status" value="1"/>
</dbReference>
<dbReference type="Gene3D" id="3.40.50.300">
    <property type="entry name" value="P-loop containing nucleotide triphosphate hydrolases"/>
    <property type="match status" value="1"/>
</dbReference>
<dbReference type="PANTHER" id="PTHR13779">
    <property type="entry name" value="WERNER HELICASE-INTERACTING PROTEIN 1 FAMILY MEMBER"/>
    <property type="match status" value="1"/>
</dbReference>
<organism evidence="6">
    <name type="scientific">Melampsora larici-populina (strain 98AG31 / pathotype 3-4-7)</name>
    <name type="common">Poplar leaf rust fungus</name>
    <dbReference type="NCBI Taxonomy" id="747676"/>
    <lineage>
        <taxon>Eukaryota</taxon>
        <taxon>Fungi</taxon>
        <taxon>Dikarya</taxon>
        <taxon>Basidiomycota</taxon>
        <taxon>Pucciniomycotina</taxon>
        <taxon>Pucciniomycetes</taxon>
        <taxon>Pucciniales</taxon>
        <taxon>Melampsoraceae</taxon>
        <taxon>Melampsora</taxon>
    </lineage>
</organism>
<dbReference type="PANTHER" id="PTHR13779:SF7">
    <property type="entry name" value="ATPASE WRNIP1"/>
    <property type="match status" value="1"/>
</dbReference>
<dbReference type="GO" id="GO:0006282">
    <property type="term" value="P:regulation of DNA repair"/>
    <property type="evidence" value="ECO:0007669"/>
    <property type="project" value="EnsemblFungi"/>
</dbReference>
<dbReference type="AlphaFoldDB" id="F4RSS8"/>
<dbReference type="Pfam" id="PF12002">
    <property type="entry name" value="MgsA_C"/>
    <property type="match status" value="1"/>
</dbReference>
<accession>F4RSS8</accession>
<dbReference type="GO" id="GO:0016887">
    <property type="term" value="F:ATP hydrolysis activity"/>
    <property type="evidence" value="ECO:0007669"/>
    <property type="project" value="InterPro"/>
</dbReference>
<dbReference type="RefSeq" id="XP_007412346.1">
    <property type="nucleotide sequence ID" value="XM_007412284.1"/>
</dbReference>
<feature type="non-terminal residue" evidence="5">
    <location>
        <position position="1"/>
    </location>
</feature>
<comment type="similarity">
    <text evidence="1">Belongs to the AAA ATPase family. RarA/MGS1/WRNIP1 subfamily.</text>
</comment>
<evidence type="ECO:0000313" key="6">
    <source>
        <dbReference type="Proteomes" id="UP000001072"/>
    </source>
</evidence>
<dbReference type="InterPro" id="IPR051314">
    <property type="entry name" value="AAA_ATPase_RarA/MGS1/WRNIP1"/>
</dbReference>
<dbReference type="GeneID" id="18927646"/>
<evidence type="ECO:0000313" key="5">
    <source>
        <dbReference type="EMBL" id="EGG04555.1"/>
    </source>
</evidence>
<dbReference type="GO" id="GO:0005524">
    <property type="term" value="F:ATP binding"/>
    <property type="evidence" value="ECO:0007669"/>
    <property type="project" value="UniProtKB-KW"/>
</dbReference>
<dbReference type="InterPro" id="IPR021886">
    <property type="entry name" value="MgsA_C"/>
</dbReference>
<keyword evidence="2" id="KW-0547">Nucleotide-binding</keyword>
<dbReference type="GO" id="GO:0033567">
    <property type="term" value="P:DNA replication, Okazaki fragment processing"/>
    <property type="evidence" value="ECO:0007669"/>
    <property type="project" value="EnsemblFungi"/>
</dbReference>